<name>A0ABW2NZ19_9ACTN</name>
<organism evidence="1 2">
    <name type="scientific">Sphaerisporangium rhizosphaerae</name>
    <dbReference type="NCBI Taxonomy" id="2269375"/>
    <lineage>
        <taxon>Bacteria</taxon>
        <taxon>Bacillati</taxon>
        <taxon>Actinomycetota</taxon>
        <taxon>Actinomycetes</taxon>
        <taxon>Streptosporangiales</taxon>
        <taxon>Streptosporangiaceae</taxon>
        <taxon>Sphaerisporangium</taxon>
    </lineage>
</organism>
<proteinExistence type="predicted"/>
<keyword evidence="2" id="KW-1185">Reference proteome</keyword>
<dbReference type="RefSeq" id="WP_354839216.1">
    <property type="nucleotide sequence ID" value="NZ_JBHTCG010000002.1"/>
</dbReference>
<dbReference type="EMBL" id="JBHTCG010000002">
    <property type="protein sequence ID" value="MFC7381501.1"/>
    <property type="molecule type" value="Genomic_DNA"/>
</dbReference>
<protein>
    <submittedName>
        <fullName evidence="1">Uncharacterized protein</fullName>
    </submittedName>
</protein>
<gene>
    <name evidence="1" type="ORF">ACFQSB_04725</name>
</gene>
<accession>A0ABW2NZ19</accession>
<evidence type="ECO:0000313" key="1">
    <source>
        <dbReference type="EMBL" id="MFC7381501.1"/>
    </source>
</evidence>
<sequence length="122" mass="12567">MRLIPLAAATATGFLLLTTGCSTVDKAQACIEANKVIAETGSKITSLANDPKAMDKALEDGAAKLQDVADKAGNTTLNQALGDLADRFKDLNIKDANDAVDAAQKVATDTASTLKAIAEECT</sequence>
<reference evidence="2" key="1">
    <citation type="journal article" date="2019" name="Int. J. Syst. Evol. Microbiol.">
        <title>The Global Catalogue of Microorganisms (GCM) 10K type strain sequencing project: providing services to taxonomists for standard genome sequencing and annotation.</title>
        <authorList>
            <consortium name="The Broad Institute Genomics Platform"/>
            <consortium name="The Broad Institute Genome Sequencing Center for Infectious Disease"/>
            <person name="Wu L."/>
            <person name="Ma J."/>
        </authorList>
    </citation>
    <scope>NUCLEOTIDE SEQUENCE [LARGE SCALE GENOMIC DNA]</scope>
    <source>
        <strain evidence="2">CECT 7649</strain>
    </source>
</reference>
<comment type="caution">
    <text evidence="1">The sequence shown here is derived from an EMBL/GenBank/DDBJ whole genome shotgun (WGS) entry which is preliminary data.</text>
</comment>
<dbReference type="Proteomes" id="UP001596496">
    <property type="component" value="Unassembled WGS sequence"/>
</dbReference>
<evidence type="ECO:0000313" key="2">
    <source>
        <dbReference type="Proteomes" id="UP001596496"/>
    </source>
</evidence>
<dbReference type="PROSITE" id="PS51257">
    <property type="entry name" value="PROKAR_LIPOPROTEIN"/>
    <property type="match status" value="1"/>
</dbReference>